<organism evidence="1 2">
    <name type="scientific">Halocaridina rubra</name>
    <name type="common">Hawaiian red shrimp</name>
    <dbReference type="NCBI Taxonomy" id="373956"/>
    <lineage>
        <taxon>Eukaryota</taxon>
        <taxon>Metazoa</taxon>
        <taxon>Ecdysozoa</taxon>
        <taxon>Arthropoda</taxon>
        <taxon>Crustacea</taxon>
        <taxon>Multicrustacea</taxon>
        <taxon>Malacostraca</taxon>
        <taxon>Eumalacostraca</taxon>
        <taxon>Eucarida</taxon>
        <taxon>Decapoda</taxon>
        <taxon>Pleocyemata</taxon>
        <taxon>Caridea</taxon>
        <taxon>Atyoidea</taxon>
        <taxon>Atyidae</taxon>
        <taxon>Halocaridina</taxon>
    </lineage>
</organism>
<keyword evidence="2" id="KW-1185">Reference proteome</keyword>
<evidence type="ECO:0000313" key="1">
    <source>
        <dbReference type="EMBL" id="KAK7071050.1"/>
    </source>
</evidence>
<sequence length="257" mass="28685">MNVILDFEEIIEAVTKNFVALSKKLMLEVGADNVTELLESQGEELSALDLIQLEKQMIEEEEEMPPPEPKRFASKGLEEGYKTDELTPLLSDPITNAIRVREFPVPENSLPVPESHFPVKILAMPNSPLEGGDKRNIDPIEKVRVEPFTRYTSGGIFKVINYQPGDQQPPGRVTDLKVSSLSLYEATVSLEWTSPGDDFYDGTASFLDLRYHKSMKLVKDFDIGHRISDSHVIQGDLIPQMAGLPHRVTVKVLSAPA</sequence>
<proteinExistence type="predicted"/>
<gene>
    <name evidence="1" type="ORF">SK128_018114</name>
</gene>
<protein>
    <recommendedName>
        <fullName evidence="3">Fibronectin type-III domain-containing protein</fullName>
    </recommendedName>
</protein>
<dbReference type="AlphaFoldDB" id="A0AAN9A3G1"/>
<accession>A0AAN9A3G1</accession>
<comment type="caution">
    <text evidence="1">The sequence shown here is derived from an EMBL/GenBank/DDBJ whole genome shotgun (WGS) entry which is preliminary data.</text>
</comment>
<dbReference type="Proteomes" id="UP001381693">
    <property type="component" value="Unassembled WGS sequence"/>
</dbReference>
<dbReference type="EMBL" id="JAXCGZ010015156">
    <property type="protein sequence ID" value="KAK7071050.1"/>
    <property type="molecule type" value="Genomic_DNA"/>
</dbReference>
<evidence type="ECO:0000313" key="2">
    <source>
        <dbReference type="Proteomes" id="UP001381693"/>
    </source>
</evidence>
<reference evidence="1 2" key="1">
    <citation type="submission" date="2023-11" db="EMBL/GenBank/DDBJ databases">
        <title>Halocaridina rubra genome assembly.</title>
        <authorList>
            <person name="Smith C."/>
        </authorList>
    </citation>
    <scope>NUCLEOTIDE SEQUENCE [LARGE SCALE GENOMIC DNA]</scope>
    <source>
        <strain evidence="1">EP-1</strain>
        <tissue evidence="1">Whole</tissue>
    </source>
</reference>
<evidence type="ECO:0008006" key="3">
    <source>
        <dbReference type="Google" id="ProtNLM"/>
    </source>
</evidence>
<name>A0AAN9A3G1_HALRR</name>